<dbReference type="SMART" id="SM00903">
    <property type="entry name" value="Flavin_Reduct"/>
    <property type="match status" value="1"/>
</dbReference>
<keyword evidence="3" id="KW-1185">Reference proteome</keyword>
<reference evidence="2" key="2">
    <citation type="submission" date="2020-09" db="EMBL/GenBank/DDBJ databases">
        <authorList>
            <person name="Sun Q."/>
            <person name="Zhou Y."/>
        </authorList>
    </citation>
    <scope>NUCLEOTIDE SEQUENCE</scope>
    <source>
        <strain evidence="2">CGMCC 4.7306</strain>
    </source>
</reference>
<dbReference type="Gene3D" id="2.30.110.10">
    <property type="entry name" value="Electron Transport, Fmn-binding Protein, Chain A"/>
    <property type="match status" value="1"/>
</dbReference>
<dbReference type="InterPro" id="IPR012349">
    <property type="entry name" value="Split_barrel_FMN-bd"/>
</dbReference>
<gene>
    <name evidence="2" type="ORF">GCM10011575_04330</name>
</gene>
<dbReference type="AlphaFoldDB" id="A0A917W1B6"/>
<dbReference type="GO" id="GO:0016646">
    <property type="term" value="F:oxidoreductase activity, acting on the CH-NH group of donors, NAD or NADP as acceptor"/>
    <property type="evidence" value="ECO:0007669"/>
    <property type="project" value="UniProtKB-ARBA"/>
</dbReference>
<dbReference type="InterPro" id="IPR002563">
    <property type="entry name" value="Flavin_Rdtase-like_dom"/>
</dbReference>
<proteinExistence type="predicted"/>
<sequence>MSIHSEHPFLTPEPDRDPVRRFRGRLNAPVTIWTTGTGRGRAGLTVSSAFIAEGEPAEVVGLVNVDSALGEELEETRTLVVSVLGAEHRTTADVFAGRTPSPGGTFRTGNWTDTDWGPVLEGAPAWMGARLVEGPLLRSGWAYLVRAAIEHVELRALTEGEQALGYLRGHYHFPVW</sequence>
<comment type="caution">
    <text evidence="2">The sequence shown here is derived from an EMBL/GenBank/DDBJ whole genome shotgun (WGS) entry which is preliminary data.</text>
</comment>
<name>A0A917W1B6_9ACTN</name>
<reference evidence="2" key="1">
    <citation type="journal article" date="2014" name="Int. J. Syst. Evol. Microbiol.">
        <title>Complete genome sequence of Corynebacterium casei LMG S-19264T (=DSM 44701T), isolated from a smear-ripened cheese.</title>
        <authorList>
            <consortium name="US DOE Joint Genome Institute (JGI-PGF)"/>
            <person name="Walter F."/>
            <person name="Albersmeier A."/>
            <person name="Kalinowski J."/>
            <person name="Ruckert C."/>
        </authorList>
    </citation>
    <scope>NUCLEOTIDE SEQUENCE</scope>
    <source>
        <strain evidence="2">CGMCC 4.7306</strain>
    </source>
</reference>
<dbReference type="SUPFAM" id="SSF50475">
    <property type="entry name" value="FMN-binding split barrel"/>
    <property type="match status" value="1"/>
</dbReference>
<dbReference type="RefSeq" id="WP_188893510.1">
    <property type="nucleotide sequence ID" value="NZ_BMMZ01000001.1"/>
</dbReference>
<dbReference type="Proteomes" id="UP000613840">
    <property type="component" value="Unassembled WGS sequence"/>
</dbReference>
<evidence type="ECO:0000259" key="1">
    <source>
        <dbReference type="SMART" id="SM00903"/>
    </source>
</evidence>
<protein>
    <recommendedName>
        <fullName evidence="1">Flavin reductase like domain-containing protein</fullName>
    </recommendedName>
</protein>
<evidence type="ECO:0000313" key="2">
    <source>
        <dbReference type="EMBL" id="GGL49340.1"/>
    </source>
</evidence>
<feature type="domain" description="Flavin reductase like" evidence="1">
    <location>
        <begin position="23"/>
        <end position="173"/>
    </location>
</feature>
<accession>A0A917W1B6</accession>
<dbReference type="EMBL" id="BMMZ01000001">
    <property type="protein sequence ID" value="GGL49340.1"/>
    <property type="molecule type" value="Genomic_DNA"/>
</dbReference>
<organism evidence="2 3">
    <name type="scientific">Microlunatus endophyticus</name>
    <dbReference type="NCBI Taxonomy" id="1716077"/>
    <lineage>
        <taxon>Bacteria</taxon>
        <taxon>Bacillati</taxon>
        <taxon>Actinomycetota</taxon>
        <taxon>Actinomycetes</taxon>
        <taxon>Propionibacteriales</taxon>
        <taxon>Propionibacteriaceae</taxon>
        <taxon>Microlunatus</taxon>
    </lineage>
</organism>
<evidence type="ECO:0000313" key="3">
    <source>
        <dbReference type="Proteomes" id="UP000613840"/>
    </source>
</evidence>
<dbReference type="Pfam" id="PF01613">
    <property type="entry name" value="Flavin_Reduct"/>
    <property type="match status" value="1"/>
</dbReference>
<dbReference type="GO" id="GO:0010181">
    <property type="term" value="F:FMN binding"/>
    <property type="evidence" value="ECO:0007669"/>
    <property type="project" value="InterPro"/>
</dbReference>